<dbReference type="Proteomes" id="UP001497482">
    <property type="component" value="Chromosome 19"/>
</dbReference>
<proteinExistence type="predicted"/>
<feature type="compositionally biased region" description="Basic and acidic residues" evidence="2">
    <location>
        <begin position="38"/>
        <end position="56"/>
    </location>
</feature>
<name>A0AAV2KTB7_KNICA</name>
<feature type="compositionally biased region" description="Low complexity" evidence="2">
    <location>
        <begin position="1"/>
        <end position="11"/>
    </location>
</feature>
<evidence type="ECO:0000256" key="1">
    <source>
        <dbReference type="SAM" id="Coils"/>
    </source>
</evidence>
<feature type="region of interest" description="Disordered" evidence="2">
    <location>
        <begin position="1"/>
        <end position="154"/>
    </location>
</feature>
<protein>
    <submittedName>
        <fullName evidence="3">Uncharacterized protein</fullName>
    </submittedName>
</protein>
<keyword evidence="1" id="KW-0175">Coiled coil</keyword>
<feature type="compositionally biased region" description="Acidic residues" evidence="2">
    <location>
        <begin position="57"/>
        <end position="66"/>
    </location>
</feature>
<accession>A0AAV2KTB7</accession>
<feature type="coiled-coil region" evidence="1">
    <location>
        <begin position="210"/>
        <end position="248"/>
    </location>
</feature>
<keyword evidence="4" id="KW-1185">Reference proteome</keyword>
<dbReference type="AlphaFoldDB" id="A0AAV2KTB7"/>
<feature type="compositionally biased region" description="Basic and acidic residues" evidence="2">
    <location>
        <begin position="124"/>
        <end position="141"/>
    </location>
</feature>
<gene>
    <name evidence="3" type="ORF">KC01_LOCUS20054</name>
</gene>
<evidence type="ECO:0000256" key="2">
    <source>
        <dbReference type="SAM" id="MobiDB-lite"/>
    </source>
</evidence>
<evidence type="ECO:0000313" key="3">
    <source>
        <dbReference type="EMBL" id="CAL1590559.1"/>
    </source>
</evidence>
<feature type="compositionally biased region" description="Polar residues" evidence="2">
    <location>
        <begin position="142"/>
        <end position="154"/>
    </location>
</feature>
<sequence>MRSGGVLASSLVGGGSTVHVTDVEAQGDNVQTETVSETEERPKLTNDSAGERHKEEDELEMTEEEPIDTKVEESQNSAMSPDHGNPSHETTQSSQDTDAAIPNEDHGDIVTDIDQETQACIESLKVDGDGDGSHRLDREAPNRQTDPVGPTSNHRSYLEYSLILEQLTEERAQAEERCKSLQMKLAPILAKKPREEVERLVQGEGDTARYEECLRRLTEIKMRMKEEREEAERRAVELREQAQRRLSKVSGESEHKAVQAWKQFVFVCVTGLKVSVEGV</sequence>
<feature type="compositionally biased region" description="Polar residues" evidence="2">
    <location>
        <begin position="87"/>
        <end position="97"/>
    </location>
</feature>
<organism evidence="3 4">
    <name type="scientific">Knipowitschia caucasica</name>
    <name type="common">Caucasian dwarf goby</name>
    <name type="synonym">Pomatoschistus caucasicus</name>
    <dbReference type="NCBI Taxonomy" id="637954"/>
    <lineage>
        <taxon>Eukaryota</taxon>
        <taxon>Metazoa</taxon>
        <taxon>Chordata</taxon>
        <taxon>Craniata</taxon>
        <taxon>Vertebrata</taxon>
        <taxon>Euteleostomi</taxon>
        <taxon>Actinopterygii</taxon>
        <taxon>Neopterygii</taxon>
        <taxon>Teleostei</taxon>
        <taxon>Neoteleostei</taxon>
        <taxon>Acanthomorphata</taxon>
        <taxon>Gobiaria</taxon>
        <taxon>Gobiiformes</taxon>
        <taxon>Gobioidei</taxon>
        <taxon>Gobiidae</taxon>
        <taxon>Gobiinae</taxon>
        <taxon>Knipowitschia</taxon>
    </lineage>
</organism>
<evidence type="ECO:0000313" key="4">
    <source>
        <dbReference type="Proteomes" id="UP001497482"/>
    </source>
</evidence>
<feature type="coiled-coil region" evidence="1">
    <location>
        <begin position="157"/>
        <end position="184"/>
    </location>
</feature>
<dbReference type="EMBL" id="OZ035841">
    <property type="protein sequence ID" value="CAL1590559.1"/>
    <property type="molecule type" value="Genomic_DNA"/>
</dbReference>
<reference evidence="3 4" key="1">
    <citation type="submission" date="2024-04" db="EMBL/GenBank/DDBJ databases">
        <authorList>
            <person name="Waldvogel A.-M."/>
            <person name="Schoenle A."/>
        </authorList>
    </citation>
    <scope>NUCLEOTIDE SEQUENCE [LARGE SCALE GENOMIC DNA]</scope>
</reference>